<accession>A0A6J7IN95</accession>
<comment type="catalytic activity">
    <reaction evidence="8">
        <text>a 6-O-methyl-2'-deoxyguanosine in DNA + L-cysteinyl-[protein] = S-methyl-L-cysteinyl-[protein] + a 2'-deoxyguanosine in DNA</text>
        <dbReference type="Rhea" id="RHEA:24000"/>
        <dbReference type="Rhea" id="RHEA-COMP:10131"/>
        <dbReference type="Rhea" id="RHEA-COMP:10132"/>
        <dbReference type="Rhea" id="RHEA-COMP:11367"/>
        <dbReference type="Rhea" id="RHEA-COMP:11368"/>
        <dbReference type="ChEBI" id="CHEBI:29950"/>
        <dbReference type="ChEBI" id="CHEBI:82612"/>
        <dbReference type="ChEBI" id="CHEBI:85445"/>
        <dbReference type="ChEBI" id="CHEBI:85448"/>
        <dbReference type="EC" id="2.1.1.63"/>
    </reaction>
</comment>
<sequence>MSATTKRGAPDAMSSPRITTHWSRIESPFGPLLAAAGDDGLLALTFLAGAQAQAVAAQLALRLGTTMVEDPPALLGVAAQVAEYRAGDRRRFDLDLDPRLMPEGFGRRVLDATRQLPHGAVTTYADVAMRAGAPQGARAAGSALARNPLQLVIPCHRVVRSDGSPGGYAGGADCKAALLAHESQPHKRRSGRRHAGRMIEHHKPECHTARRSIAVPHDRS</sequence>
<dbReference type="Pfam" id="PF02870">
    <property type="entry name" value="Methyltransf_1N"/>
    <property type="match status" value="1"/>
</dbReference>
<evidence type="ECO:0000256" key="2">
    <source>
        <dbReference type="ARBA" id="ARBA00008711"/>
    </source>
</evidence>
<dbReference type="PANTHER" id="PTHR10815">
    <property type="entry name" value="METHYLATED-DNA--PROTEIN-CYSTEINE METHYLTRANSFERASE"/>
    <property type="match status" value="1"/>
</dbReference>
<feature type="domain" description="Methylated-DNA-[protein]-cysteine S-methyltransferase DNA binding" evidence="9">
    <location>
        <begin position="105"/>
        <end position="183"/>
    </location>
</feature>
<dbReference type="GO" id="GO:0032259">
    <property type="term" value="P:methylation"/>
    <property type="evidence" value="ECO:0007669"/>
    <property type="project" value="UniProtKB-KW"/>
</dbReference>
<dbReference type="EMBL" id="CAFBMX010000005">
    <property type="protein sequence ID" value="CAB4931607.1"/>
    <property type="molecule type" value="Genomic_DNA"/>
</dbReference>
<evidence type="ECO:0000256" key="3">
    <source>
        <dbReference type="ARBA" id="ARBA00011918"/>
    </source>
</evidence>
<dbReference type="InterPro" id="IPR036388">
    <property type="entry name" value="WH-like_DNA-bd_sf"/>
</dbReference>
<dbReference type="PANTHER" id="PTHR10815:SF5">
    <property type="entry name" value="METHYLATED-DNA--PROTEIN-CYSTEINE METHYLTRANSFERASE"/>
    <property type="match status" value="1"/>
</dbReference>
<dbReference type="GO" id="GO:0003908">
    <property type="term" value="F:methylated-DNA-[protein]-cysteine S-methyltransferase activity"/>
    <property type="evidence" value="ECO:0007669"/>
    <property type="project" value="UniProtKB-EC"/>
</dbReference>
<dbReference type="InterPro" id="IPR036217">
    <property type="entry name" value="MethylDNA_cys_MeTrfase_DNAb"/>
</dbReference>
<gene>
    <name evidence="11" type="ORF">UFOPK3674_01192</name>
</gene>
<keyword evidence="6" id="KW-0227">DNA damage</keyword>
<dbReference type="SUPFAM" id="SSF46767">
    <property type="entry name" value="Methylated DNA-protein cysteine methyltransferase, C-terminal domain"/>
    <property type="match status" value="1"/>
</dbReference>
<dbReference type="AlphaFoldDB" id="A0A6J7IN95"/>
<dbReference type="Gene3D" id="3.30.160.70">
    <property type="entry name" value="Methylated DNA-protein cysteine methyltransferase domain"/>
    <property type="match status" value="1"/>
</dbReference>
<evidence type="ECO:0000256" key="8">
    <source>
        <dbReference type="ARBA" id="ARBA00049348"/>
    </source>
</evidence>
<dbReference type="NCBIfam" id="TIGR00589">
    <property type="entry name" value="ogt"/>
    <property type="match status" value="1"/>
</dbReference>
<organism evidence="11">
    <name type="scientific">freshwater metagenome</name>
    <dbReference type="NCBI Taxonomy" id="449393"/>
    <lineage>
        <taxon>unclassified sequences</taxon>
        <taxon>metagenomes</taxon>
        <taxon>ecological metagenomes</taxon>
    </lineage>
</organism>
<dbReference type="Gene3D" id="1.10.10.10">
    <property type="entry name" value="Winged helix-like DNA-binding domain superfamily/Winged helix DNA-binding domain"/>
    <property type="match status" value="1"/>
</dbReference>
<evidence type="ECO:0000256" key="5">
    <source>
        <dbReference type="ARBA" id="ARBA00022679"/>
    </source>
</evidence>
<dbReference type="InterPro" id="IPR008332">
    <property type="entry name" value="MethylG_MeTrfase_N"/>
</dbReference>
<keyword evidence="7" id="KW-0234">DNA repair</keyword>
<dbReference type="CDD" id="cd06445">
    <property type="entry name" value="ATase"/>
    <property type="match status" value="1"/>
</dbReference>
<dbReference type="PROSITE" id="PS00374">
    <property type="entry name" value="MGMT"/>
    <property type="match status" value="1"/>
</dbReference>
<proteinExistence type="inferred from homology"/>
<keyword evidence="5" id="KW-0808">Transferase</keyword>
<evidence type="ECO:0000256" key="6">
    <source>
        <dbReference type="ARBA" id="ARBA00022763"/>
    </source>
</evidence>
<dbReference type="EC" id="2.1.1.63" evidence="3"/>
<dbReference type="InterPro" id="IPR014048">
    <property type="entry name" value="MethylDNA_cys_MeTrfase_DNA-bd"/>
</dbReference>
<dbReference type="GO" id="GO:0006281">
    <property type="term" value="P:DNA repair"/>
    <property type="evidence" value="ECO:0007669"/>
    <property type="project" value="UniProtKB-KW"/>
</dbReference>
<dbReference type="SUPFAM" id="SSF53155">
    <property type="entry name" value="Methylated DNA-protein cysteine methyltransferase domain"/>
    <property type="match status" value="1"/>
</dbReference>
<evidence type="ECO:0000256" key="1">
    <source>
        <dbReference type="ARBA" id="ARBA00001286"/>
    </source>
</evidence>
<evidence type="ECO:0000313" key="11">
    <source>
        <dbReference type="EMBL" id="CAB4931607.1"/>
    </source>
</evidence>
<dbReference type="Pfam" id="PF01035">
    <property type="entry name" value="DNA_binding_1"/>
    <property type="match status" value="1"/>
</dbReference>
<evidence type="ECO:0000259" key="10">
    <source>
        <dbReference type="Pfam" id="PF02870"/>
    </source>
</evidence>
<protein>
    <recommendedName>
        <fullName evidence="3">methylated-DNA--[protein]-cysteine S-methyltransferase</fullName>
        <ecNumber evidence="3">2.1.1.63</ecNumber>
    </recommendedName>
</protein>
<dbReference type="FunFam" id="1.10.10.10:FF:000214">
    <property type="entry name" value="Methylated-DNA--protein-cysteine methyltransferase"/>
    <property type="match status" value="1"/>
</dbReference>
<dbReference type="InterPro" id="IPR001497">
    <property type="entry name" value="MethylDNA_cys_MeTrfase_AS"/>
</dbReference>
<evidence type="ECO:0000256" key="7">
    <source>
        <dbReference type="ARBA" id="ARBA00023204"/>
    </source>
</evidence>
<name>A0A6J7IN95_9ZZZZ</name>
<dbReference type="InterPro" id="IPR036631">
    <property type="entry name" value="MGMT_N_sf"/>
</dbReference>
<keyword evidence="4" id="KW-0489">Methyltransferase</keyword>
<evidence type="ECO:0000256" key="4">
    <source>
        <dbReference type="ARBA" id="ARBA00022603"/>
    </source>
</evidence>
<comment type="catalytic activity">
    <reaction evidence="1">
        <text>a 4-O-methyl-thymidine in DNA + L-cysteinyl-[protein] = a thymidine in DNA + S-methyl-L-cysteinyl-[protein]</text>
        <dbReference type="Rhea" id="RHEA:53428"/>
        <dbReference type="Rhea" id="RHEA-COMP:10131"/>
        <dbReference type="Rhea" id="RHEA-COMP:10132"/>
        <dbReference type="Rhea" id="RHEA-COMP:13555"/>
        <dbReference type="Rhea" id="RHEA-COMP:13556"/>
        <dbReference type="ChEBI" id="CHEBI:29950"/>
        <dbReference type="ChEBI" id="CHEBI:82612"/>
        <dbReference type="ChEBI" id="CHEBI:137386"/>
        <dbReference type="ChEBI" id="CHEBI:137387"/>
        <dbReference type="EC" id="2.1.1.63"/>
    </reaction>
</comment>
<evidence type="ECO:0000259" key="9">
    <source>
        <dbReference type="Pfam" id="PF01035"/>
    </source>
</evidence>
<reference evidence="11" key="1">
    <citation type="submission" date="2020-05" db="EMBL/GenBank/DDBJ databases">
        <authorList>
            <person name="Chiriac C."/>
            <person name="Salcher M."/>
            <person name="Ghai R."/>
            <person name="Kavagutti S V."/>
        </authorList>
    </citation>
    <scope>NUCLEOTIDE SEQUENCE</scope>
</reference>
<feature type="domain" description="Methylguanine DNA methyltransferase ribonuclease-like" evidence="10">
    <location>
        <begin position="22"/>
        <end position="98"/>
    </location>
</feature>
<comment type="similarity">
    <text evidence="2">Belongs to the MGMT family.</text>
</comment>